<dbReference type="Pfam" id="PF00561">
    <property type="entry name" value="Abhydrolase_1"/>
    <property type="match status" value="1"/>
</dbReference>
<keyword evidence="4" id="KW-1185">Reference proteome</keyword>
<evidence type="ECO:0000313" key="3">
    <source>
        <dbReference type="EMBL" id="PSG91745.1"/>
    </source>
</evidence>
<dbReference type="InterPro" id="IPR000073">
    <property type="entry name" value="AB_hydrolase_1"/>
</dbReference>
<accession>A0A2T1NG39</accession>
<gene>
    <name evidence="3" type="ORF">C7H52_01115</name>
</gene>
<name>A0A2T1NG39_9FLAO</name>
<keyword evidence="3" id="KW-0378">Hydrolase</keyword>
<evidence type="ECO:0000259" key="1">
    <source>
        <dbReference type="Pfam" id="PF00561"/>
    </source>
</evidence>
<dbReference type="GO" id="GO:0016787">
    <property type="term" value="F:hydrolase activity"/>
    <property type="evidence" value="ECO:0007669"/>
    <property type="project" value="UniProtKB-KW"/>
</dbReference>
<proteinExistence type="predicted"/>
<dbReference type="AlphaFoldDB" id="A0A2T1NG39"/>
<protein>
    <submittedName>
        <fullName evidence="3">Alpha/beta hydrolase</fullName>
    </submittedName>
</protein>
<dbReference type="Gene3D" id="3.40.50.1820">
    <property type="entry name" value="alpha/beta hydrolase"/>
    <property type="match status" value="1"/>
</dbReference>
<feature type="domain" description="Peptidase S33 tripeptidyl aminopeptidase-like C-terminal" evidence="2">
    <location>
        <begin position="217"/>
        <end position="273"/>
    </location>
</feature>
<evidence type="ECO:0000259" key="2">
    <source>
        <dbReference type="Pfam" id="PF08386"/>
    </source>
</evidence>
<dbReference type="InterPro" id="IPR029058">
    <property type="entry name" value="AB_hydrolase_fold"/>
</dbReference>
<dbReference type="EMBL" id="PXOQ01000006">
    <property type="protein sequence ID" value="PSG91745.1"/>
    <property type="molecule type" value="Genomic_DNA"/>
</dbReference>
<evidence type="ECO:0000313" key="4">
    <source>
        <dbReference type="Proteomes" id="UP000238426"/>
    </source>
</evidence>
<reference evidence="3 4" key="1">
    <citation type="submission" date="2018-03" db="EMBL/GenBank/DDBJ databases">
        <title>Mesoflavibacter sp. HG37 and Mesoflavibacter sp. HG96 sp.nov., two marine bacteria isolated from seawater of Western Pacific Ocean.</title>
        <authorList>
            <person name="Cheng H."/>
            <person name="Wu Y.-H."/>
            <person name="Guo L.-L."/>
            <person name="Xu X.-W."/>
        </authorList>
    </citation>
    <scope>NUCLEOTIDE SEQUENCE [LARGE SCALE GENOMIC DNA]</scope>
    <source>
        <strain evidence="3 4">KCTC 32269</strain>
    </source>
</reference>
<dbReference type="Pfam" id="PF08386">
    <property type="entry name" value="Abhydrolase_4"/>
    <property type="match status" value="1"/>
</dbReference>
<dbReference type="RefSeq" id="WP_106462032.1">
    <property type="nucleotide sequence ID" value="NZ_PXOQ01000006.1"/>
</dbReference>
<sequence length="275" mass="31053">MSKIVKLVGKTLNGLSYIAPKYASQKALDLFSTPRKGRVNEHQVSFLESATKAIIKYNHLDVATYVWKGTNKKILLAHGWESNTFRWNTLIEDLKKDNHTIIALDAPAHGNTSGKYFNAILYAECINEVVKKHQPDIIIGHSVGGMATGFYQYKFQNKNIEKLVLLGAPSEFTGVFKRYVDMLGYNERIENGLNHLVEERFNQKPEHFSLANFSKDIETKALLIHDEDDKIIPYEDAKLIAKNYKNATLISTKGSGHGLKSEAINKHITTFINEA</sequence>
<dbReference type="PANTHER" id="PTHR46438">
    <property type="entry name" value="ALPHA/BETA-HYDROLASES SUPERFAMILY PROTEIN"/>
    <property type="match status" value="1"/>
</dbReference>
<organism evidence="3 4">
    <name type="scientific">Aurantibacter aestuarii</name>
    <dbReference type="NCBI Taxonomy" id="1266046"/>
    <lineage>
        <taxon>Bacteria</taxon>
        <taxon>Pseudomonadati</taxon>
        <taxon>Bacteroidota</taxon>
        <taxon>Flavobacteriia</taxon>
        <taxon>Flavobacteriales</taxon>
        <taxon>Flavobacteriaceae</taxon>
        <taxon>Aurantibacter</taxon>
    </lineage>
</organism>
<dbReference type="InterPro" id="IPR013595">
    <property type="entry name" value="Pept_S33_TAP-like_C"/>
</dbReference>
<dbReference type="SUPFAM" id="SSF53474">
    <property type="entry name" value="alpha/beta-Hydrolases"/>
    <property type="match status" value="1"/>
</dbReference>
<dbReference type="Proteomes" id="UP000238426">
    <property type="component" value="Unassembled WGS sequence"/>
</dbReference>
<feature type="domain" description="AB hydrolase-1" evidence="1">
    <location>
        <begin position="74"/>
        <end position="177"/>
    </location>
</feature>
<comment type="caution">
    <text evidence="3">The sequence shown here is derived from an EMBL/GenBank/DDBJ whole genome shotgun (WGS) entry which is preliminary data.</text>
</comment>
<dbReference type="OrthoDB" id="9785847at2"/>